<dbReference type="Gene3D" id="1.25.10.10">
    <property type="entry name" value="Leucine-rich Repeat Variant"/>
    <property type="match status" value="1"/>
</dbReference>
<dbReference type="EMBL" id="CAVLGL010000115">
    <property type="protein sequence ID" value="CAK1599528.1"/>
    <property type="molecule type" value="Genomic_DNA"/>
</dbReference>
<dbReference type="InterPro" id="IPR000719">
    <property type="entry name" value="Prot_kinase_dom"/>
</dbReference>
<evidence type="ECO:0000313" key="4">
    <source>
        <dbReference type="Proteomes" id="UP001314205"/>
    </source>
</evidence>
<dbReference type="SUPFAM" id="SSF56112">
    <property type="entry name" value="Protein kinase-like (PK-like)"/>
    <property type="match status" value="1"/>
</dbReference>
<dbReference type="AlphaFoldDB" id="A0AAV1LVX8"/>
<comment type="similarity">
    <text evidence="1">Belongs to the protein kinase superfamily.</text>
</comment>
<keyword evidence="4" id="KW-1185">Reference proteome</keyword>
<reference evidence="3 4" key="1">
    <citation type="submission" date="2023-11" db="EMBL/GenBank/DDBJ databases">
        <authorList>
            <person name="Hedman E."/>
            <person name="Englund M."/>
            <person name="Stromberg M."/>
            <person name="Nyberg Akerstrom W."/>
            <person name="Nylinder S."/>
            <person name="Jareborg N."/>
            <person name="Kallberg Y."/>
            <person name="Kronander E."/>
        </authorList>
    </citation>
    <scope>NUCLEOTIDE SEQUENCE [LARGE SCALE GENOMIC DNA]</scope>
</reference>
<dbReference type="InterPro" id="IPR016024">
    <property type="entry name" value="ARM-type_fold"/>
</dbReference>
<evidence type="ECO:0000313" key="3">
    <source>
        <dbReference type="EMBL" id="CAK1599528.1"/>
    </source>
</evidence>
<protein>
    <recommendedName>
        <fullName evidence="2">Protein kinase domain-containing protein</fullName>
    </recommendedName>
</protein>
<feature type="domain" description="Protein kinase" evidence="2">
    <location>
        <begin position="1"/>
        <end position="253"/>
    </location>
</feature>
<dbReference type="InterPro" id="IPR011989">
    <property type="entry name" value="ARM-like"/>
</dbReference>
<evidence type="ECO:0000259" key="2">
    <source>
        <dbReference type="PROSITE" id="PS50011"/>
    </source>
</evidence>
<dbReference type="GO" id="GO:0005524">
    <property type="term" value="F:ATP binding"/>
    <property type="evidence" value="ECO:0007669"/>
    <property type="project" value="InterPro"/>
</dbReference>
<dbReference type="InterPro" id="IPR051177">
    <property type="entry name" value="CIK-Related_Protein"/>
</dbReference>
<dbReference type="SUPFAM" id="SSF48371">
    <property type="entry name" value="ARM repeat"/>
    <property type="match status" value="1"/>
</dbReference>
<organism evidence="3 4">
    <name type="scientific">Parnassius mnemosyne</name>
    <name type="common">clouded apollo</name>
    <dbReference type="NCBI Taxonomy" id="213953"/>
    <lineage>
        <taxon>Eukaryota</taxon>
        <taxon>Metazoa</taxon>
        <taxon>Ecdysozoa</taxon>
        <taxon>Arthropoda</taxon>
        <taxon>Hexapoda</taxon>
        <taxon>Insecta</taxon>
        <taxon>Pterygota</taxon>
        <taxon>Neoptera</taxon>
        <taxon>Endopterygota</taxon>
        <taxon>Lepidoptera</taxon>
        <taxon>Glossata</taxon>
        <taxon>Ditrysia</taxon>
        <taxon>Papilionoidea</taxon>
        <taxon>Papilionidae</taxon>
        <taxon>Parnassiinae</taxon>
        <taxon>Parnassini</taxon>
        <taxon>Parnassius</taxon>
        <taxon>Driopa</taxon>
    </lineage>
</organism>
<dbReference type="InterPro" id="IPR011009">
    <property type="entry name" value="Kinase-like_dom_sf"/>
</dbReference>
<dbReference type="PANTHER" id="PTHR12984">
    <property type="entry name" value="SCY1-RELATED S/T PROTEIN KINASE-LIKE"/>
    <property type="match status" value="1"/>
</dbReference>
<dbReference type="GO" id="GO:0004672">
    <property type="term" value="F:protein kinase activity"/>
    <property type="evidence" value="ECO:0007669"/>
    <property type="project" value="InterPro"/>
</dbReference>
<dbReference type="Proteomes" id="UP001314205">
    <property type="component" value="Unassembled WGS sequence"/>
</dbReference>
<comment type="caution">
    <text evidence="3">The sequence shown here is derived from an EMBL/GenBank/DDBJ whole genome shotgun (WGS) entry which is preliminary data.</text>
</comment>
<sequence>MMGNENSQLSGLKIEDKAIEITDFWSHYQATINDSCRYFSLKDDGSVSVFKGEVVLGPLWVTATPLEKYSNNLLKYRHPCIVRYISSWQQRTTFHLVTEYVQPLSHVLKTQTPLQICIGLNNVLRALVFLHEQAGVSHNNVSVSSIYVSGDGQWKLGGLQYLCAFSDLNSTYLKHARIHRYDKAVDPDEDSQELTTKVDQYGFAVLVDDVFKDCNDDDVPYLKEFRKYCKDILQNNDPAHRPNLSEILQHNFFNHEFISIYKFLNFLPIKKEEDKCEFFTNILTSLECYDEETVAKQLGGLLLSRITLLDPTARRDVIPYILRPKNERLQNGESNGFFSLNVFKEHLKPRLMQLFGVRDSQVRMLLLLHFSKFVHVFSHEELSQHILPELLLGIKDVDDNLVASTLVCLSVLVPILGAEAVVGGKRLKYFTDGRPKSKNNIMMGTSVQKGERFSKSISDFHCSEEIYNTSSSLTFEKTITLNERPSPVGGESQDENIVLEQNANNLVDSDNEWDDWDNSNRQHTLDVEKNSNDDIVGNKVHVDDELEEVNLINIIEETVTERSLADITLLQNAELEAKKTIVDISELDIKYQKNDRSKKNGDEFDFFADMMPVIEKQKVLSLSTPYKLQDISSKLNFVPDEECDENEGWGENWS</sequence>
<gene>
    <name evidence="3" type="ORF">PARMNEM_LOCUS18399</name>
</gene>
<dbReference type="Gene3D" id="1.10.510.10">
    <property type="entry name" value="Transferase(Phosphotransferase) domain 1"/>
    <property type="match status" value="1"/>
</dbReference>
<name>A0AAV1LVX8_9NEOP</name>
<proteinExistence type="inferred from homology"/>
<accession>A0AAV1LVX8</accession>
<dbReference type="PROSITE" id="PS50011">
    <property type="entry name" value="PROTEIN_KINASE_DOM"/>
    <property type="match status" value="1"/>
</dbReference>
<dbReference type="PANTHER" id="PTHR12984:SF15">
    <property type="entry name" value="PROTEIN-ASSOCIATING WITH THE CARBOXYL-TERMINAL DOMAIN OF EZRIN"/>
    <property type="match status" value="1"/>
</dbReference>
<evidence type="ECO:0000256" key="1">
    <source>
        <dbReference type="ARBA" id="ARBA00038349"/>
    </source>
</evidence>